<keyword evidence="3" id="KW-1185">Reference proteome</keyword>
<dbReference type="OrthoDB" id="3175275at2"/>
<dbReference type="PANTHER" id="PTHR39664">
    <property type="match status" value="1"/>
</dbReference>
<proteinExistence type="predicted"/>
<dbReference type="PANTHER" id="PTHR39664:SF2">
    <property type="entry name" value="NUCLEIC ACID-BINDING PROTEIN, CONTAINING PIN DOMAIN-RELATED"/>
    <property type="match status" value="1"/>
</dbReference>
<dbReference type="Pfam" id="PF01850">
    <property type="entry name" value="PIN"/>
    <property type="match status" value="1"/>
</dbReference>
<dbReference type="RefSeq" id="WP_127689873.1">
    <property type="nucleotide sequence ID" value="NZ_RZUL01000002.1"/>
</dbReference>
<dbReference type="Gene3D" id="3.40.50.1010">
    <property type="entry name" value="5'-nuclease"/>
    <property type="match status" value="1"/>
</dbReference>
<sequence>MITAVDTNVILRALTRDDPAQAAIATEILRLEFTLSATVLLETEWVLHASYGWSKASIAKAFRNLLDMSQLVDAPAGMDWVLTRYENGADFADMMHLCEAKGASRFVTFDKKIKKYAGDDPPLRVETLTA</sequence>
<dbReference type="AlphaFoldDB" id="A0A437J8K2"/>
<gene>
    <name evidence="2" type="ORF">ENE74_06035</name>
</gene>
<reference evidence="2 3" key="1">
    <citation type="submission" date="2019-01" db="EMBL/GenBank/DDBJ databases">
        <authorList>
            <person name="Chen W.-M."/>
        </authorList>
    </citation>
    <scope>NUCLEOTIDE SEQUENCE [LARGE SCALE GENOMIC DNA]</scope>
    <source>
        <strain evidence="2 3">TLA-22</strain>
    </source>
</reference>
<evidence type="ECO:0000313" key="2">
    <source>
        <dbReference type="EMBL" id="RVT41829.1"/>
    </source>
</evidence>
<organism evidence="2 3">
    <name type="scientific">Sphingobium algorifonticola</name>
    <dbReference type="NCBI Taxonomy" id="2008318"/>
    <lineage>
        <taxon>Bacteria</taxon>
        <taxon>Pseudomonadati</taxon>
        <taxon>Pseudomonadota</taxon>
        <taxon>Alphaproteobacteria</taxon>
        <taxon>Sphingomonadales</taxon>
        <taxon>Sphingomonadaceae</taxon>
        <taxon>Sphingobium</taxon>
    </lineage>
</organism>
<comment type="caution">
    <text evidence="2">The sequence shown here is derived from an EMBL/GenBank/DDBJ whole genome shotgun (WGS) entry which is preliminary data.</text>
</comment>
<dbReference type="InterPro" id="IPR002716">
    <property type="entry name" value="PIN_dom"/>
</dbReference>
<name>A0A437J8K2_9SPHN</name>
<accession>A0A437J8K2</accession>
<dbReference type="SUPFAM" id="SSF88723">
    <property type="entry name" value="PIN domain-like"/>
    <property type="match status" value="1"/>
</dbReference>
<dbReference type="Proteomes" id="UP000282977">
    <property type="component" value="Unassembled WGS sequence"/>
</dbReference>
<dbReference type="CDD" id="cd18683">
    <property type="entry name" value="PIN_VapC-like"/>
    <property type="match status" value="1"/>
</dbReference>
<feature type="domain" description="PIN" evidence="1">
    <location>
        <begin position="5"/>
        <end position="118"/>
    </location>
</feature>
<dbReference type="InterPro" id="IPR029060">
    <property type="entry name" value="PIN-like_dom_sf"/>
</dbReference>
<evidence type="ECO:0000259" key="1">
    <source>
        <dbReference type="Pfam" id="PF01850"/>
    </source>
</evidence>
<evidence type="ECO:0000313" key="3">
    <source>
        <dbReference type="Proteomes" id="UP000282977"/>
    </source>
</evidence>
<protein>
    <submittedName>
        <fullName evidence="2">PIN domain-containing protein</fullName>
    </submittedName>
</protein>
<dbReference type="EMBL" id="RZUL01000002">
    <property type="protein sequence ID" value="RVT41829.1"/>
    <property type="molecule type" value="Genomic_DNA"/>
</dbReference>